<gene>
    <name evidence="1" type="ORF">BCR44DRAFT_1425197</name>
</gene>
<dbReference type="AlphaFoldDB" id="A0A1Y2I2Q5"/>
<organism evidence="1 2">
    <name type="scientific">Catenaria anguillulae PL171</name>
    <dbReference type="NCBI Taxonomy" id="765915"/>
    <lineage>
        <taxon>Eukaryota</taxon>
        <taxon>Fungi</taxon>
        <taxon>Fungi incertae sedis</taxon>
        <taxon>Blastocladiomycota</taxon>
        <taxon>Blastocladiomycetes</taxon>
        <taxon>Blastocladiales</taxon>
        <taxon>Catenariaceae</taxon>
        <taxon>Catenaria</taxon>
    </lineage>
</organism>
<proteinExistence type="predicted"/>
<reference evidence="1 2" key="1">
    <citation type="submission" date="2016-07" db="EMBL/GenBank/DDBJ databases">
        <title>Pervasive Adenine N6-methylation of Active Genes in Fungi.</title>
        <authorList>
            <consortium name="DOE Joint Genome Institute"/>
            <person name="Mondo S.J."/>
            <person name="Dannebaum R.O."/>
            <person name="Kuo R.C."/>
            <person name="Labutti K."/>
            <person name="Haridas S."/>
            <person name="Kuo A."/>
            <person name="Salamov A."/>
            <person name="Ahrendt S.R."/>
            <person name="Lipzen A."/>
            <person name="Sullivan W."/>
            <person name="Andreopoulos W.B."/>
            <person name="Clum A."/>
            <person name="Lindquist E."/>
            <person name="Daum C."/>
            <person name="Ramamoorthy G.K."/>
            <person name="Gryganskyi A."/>
            <person name="Culley D."/>
            <person name="Magnuson J.K."/>
            <person name="James T.Y."/>
            <person name="O'Malley M.A."/>
            <person name="Stajich J.E."/>
            <person name="Spatafora J.W."/>
            <person name="Visel A."/>
            <person name="Grigoriev I.V."/>
        </authorList>
    </citation>
    <scope>NUCLEOTIDE SEQUENCE [LARGE SCALE GENOMIC DNA]</scope>
    <source>
        <strain evidence="1 2">PL171</strain>
    </source>
</reference>
<sequence>MPHNVRECSPIALLTNDRPEVLDQCLGHLARLSCHQRAITHLKRDKGDHRHGAGKQPVSQGFHGGPRDCFAVLAKLGHRKRHGIARWVQARAVGWVVHARPGVDVWRVSRNEVVVRRLCVDIGRAKARDKSARIDDNRGWRAGWPVRRGKSSWGSVSVSSVGGGG</sequence>
<protein>
    <submittedName>
        <fullName evidence="1">Uncharacterized protein</fullName>
    </submittedName>
</protein>
<dbReference type="Proteomes" id="UP000193411">
    <property type="component" value="Unassembled WGS sequence"/>
</dbReference>
<evidence type="ECO:0000313" key="2">
    <source>
        <dbReference type="Proteomes" id="UP000193411"/>
    </source>
</evidence>
<accession>A0A1Y2I2Q5</accession>
<dbReference type="EMBL" id="MCFL01000003">
    <property type="protein sequence ID" value="ORZ40504.1"/>
    <property type="molecule type" value="Genomic_DNA"/>
</dbReference>
<name>A0A1Y2I2Q5_9FUNG</name>
<keyword evidence="2" id="KW-1185">Reference proteome</keyword>
<comment type="caution">
    <text evidence="1">The sequence shown here is derived from an EMBL/GenBank/DDBJ whole genome shotgun (WGS) entry which is preliminary data.</text>
</comment>
<evidence type="ECO:0000313" key="1">
    <source>
        <dbReference type="EMBL" id="ORZ40504.1"/>
    </source>
</evidence>